<dbReference type="GO" id="GO:0008237">
    <property type="term" value="F:metallopeptidase activity"/>
    <property type="evidence" value="ECO:0007669"/>
    <property type="project" value="InterPro"/>
</dbReference>
<dbReference type="GO" id="GO:0005829">
    <property type="term" value="C:cytosol"/>
    <property type="evidence" value="ECO:0007669"/>
    <property type="project" value="TreeGrafter"/>
</dbReference>
<keyword evidence="2" id="KW-1185">Reference proteome</keyword>
<gene>
    <name evidence="1" type="primary">mtfA</name>
    <name evidence="1" type="ORF">ASD8599_02792</name>
</gene>
<sequence>MTLFLVLAICTFAAIFFWRRHTAQKQRDLLQSRLSDAQRALISRHVPMIGKLPPETRTKLDGKIALFLDQVDFGGCNGLDVTDEMRLSIAAQACLLVVNTDLWYGNLTTILIYPSAFKSKNITHDGRVVREAETVRLGESWSGGPVILSWADSAQGALNNEDGHNVVLHEFAHQIDDMTGKTNGIPVLPDGQSLAEWGRVMAAAFERHSSETQAGRKTVIDPYGATGYEEFFATSVEVFFEKPEQLKRDEPQVYAQLAALFNLDPATWGA</sequence>
<dbReference type="Gene3D" id="1.10.472.150">
    <property type="entry name" value="Glucose-regulated metallo-peptidase M90, N-terminal domain"/>
    <property type="match status" value="1"/>
</dbReference>
<reference evidence="1 2" key="1">
    <citation type="submission" date="2018-03" db="EMBL/GenBank/DDBJ databases">
        <authorList>
            <person name="Keele B.F."/>
        </authorList>
    </citation>
    <scope>NUCLEOTIDE SEQUENCE [LARGE SCALE GENOMIC DNA]</scope>
    <source>
        <strain evidence="1 2">CECT 8599</strain>
    </source>
</reference>
<dbReference type="CDD" id="cd20169">
    <property type="entry name" value="Peptidase_M90_mtfA"/>
    <property type="match status" value="1"/>
</dbReference>
<dbReference type="InterPro" id="IPR010384">
    <property type="entry name" value="MtfA_fam"/>
</dbReference>
<evidence type="ECO:0000313" key="1">
    <source>
        <dbReference type="EMBL" id="SPH22045.1"/>
    </source>
</evidence>
<dbReference type="RefSeq" id="WP_108829047.1">
    <property type="nucleotide sequence ID" value="NZ_OMOR01000001.1"/>
</dbReference>
<dbReference type="GO" id="GO:0004177">
    <property type="term" value="F:aminopeptidase activity"/>
    <property type="evidence" value="ECO:0007669"/>
    <property type="project" value="TreeGrafter"/>
</dbReference>
<dbReference type="SUPFAM" id="SSF55486">
    <property type="entry name" value="Metalloproteases ('zincins'), catalytic domain"/>
    <property type="match status" value="1"/>
</dbReference>
<dbReference type="InterPro" id="IPR024079">
    <property type="entry name" value="MetalloPept_cat_dom_sf"/>
</dbReference>
<accession>A0A2R8BGB9</accession>
<dbReference type="Pfam" id="PF06167">
    <property type="entry name" value="Peptidase_M90"/>
    <property type="match status" value="1"/>
</dbReference>
<evidence type="ECO:0000313" key="2">
    <source>
        <dbReference type="Proteomes" id="UP000244880"/>
    </source>
</evidence>
<dbReference type="Gene3D" id="3.40.390.10">
    <property type="entry name" value="Collagenase (Catalytic Domain)"/>
    <property type="match status" value="1"/>
</dbReference>
<organism evidence="1 2">
    <name type="scientific">Ascidiaceihabitans donghaensis</name>
    <dbReference type="NCBI Taxonomy" id="1510460"/>
    <lineage>
        <taxon>Bacteria</taxon>
        <taxon>Pseudomonadati</taxon>
        <taxon>Pseudomonadota</taxon>
        <taxon>Alphaproteobacteria</taxon>
        <taxon>Rhodobacterales</taxon>
        <taxon>Paracoccaceae</taxon>
        <taxon>Ascidiaceihabitans</taxon>
    </lineage>
</organism>
<dbReference type="Proteomes" id="UP000244880">
    <property type="component" value="Unassembled WGS sequence"/>
</dbReference>
<name>A0A2R8BGB9_9RHOB</name>
<dbReference type="EMBL" id="OMOR01000001">
    <property type="protein sequence ID" value="SPH22045.1"/>
    <property type="molecule type" value="Genomic_DNA"/>
</dbReference>
<dbReference type="InterPro" id="IPR042252">
    <property type="entry name" value="MtfA_N"/>
</dbReference>
<dbReference type="PANTHER" id="PTHR30164:SF2">
    <property type="entry name" value="PROTEIN MTFA"/>
    <property type="match status" value="1"/>
</dbReference>
<dbReference type="OrthoDB" id="9786424at2"/>
<proteinExistence type="predicted"/>
<dbReference type="AlphaFoldDB" id="A0A2R8BGB9"/>
<protein>
    <submittedName>
        <fullName evidence="1">Protein MtfA</fullName>
    </submittedName>
</protein>
<dbReference type="PANTHER" id="PTHR30164">
    <property type="entry name" value="MTFA PEPTIDASE"/>
    <property type="match status" value="1"/>
</dbReference>